<gene>
    <name evidence="3" type="ORF">ENM99_01400</name>
</gene>
<dbReference type="PANTHER" id="PTHR42794:SF1">
    <property type="entry name" value="HEMIN IMPORT ATP-BINDING PROTEIN HMUV"/>
    <property type="match status" value="1"/>
</dbReference>
<protein>
    <recommendedName>
        <fullName evidence="4">ATP-binding cassette domain-containing protein</fullName>
    </recommendedName>
</protein>
<dbReference type="Gene3D" id="3.40.50.300">
    <property type="entry name" value="P-loop containing nucleotide triphosphate hydrolases"/>
    <property type="match status" value="1"/>
</dbReference>
<proteinExistence type="predicted"/>
<evidence type="ECO:0000313" key="3">
    <source>
        <dbReference type="EMBL" id="HHS48509.1"/>
    </source>
</evidence>
<accession>A0A7C6E8S9</accession>
<dbReference type="Proteomes" id="UP000886400">
    <property type="component" value="Unassembled WGS sequence"/>
</dbReference>
<sequence>MKKFSELSGGEVQKVRVAQLAQETKLLLIDEPLNNLDLKNQIDTIRLSCVFFCKSKQQIIVHLLIFLVKKLKFSLHFFNFLLAFAK</sequence>
<keyword evidence="2" id="KW-1278">Translocase</keyword>
<dbReference type="EMBL" id="DRZX01000065">
    <property type="protein sequence ID" value="HHS48509.1"/>
    <property type="molecule type" value="Genomic_DNA"/>
</dbReference>
<evidence type="ECO:0000256" key="1">
    <source>
        <dbReference type="ARBA" id="ARBA00022448"/>
    </source>
</evidence>
<evidence type="ECO:0000256" key="2">
    <source>
        <dbReference type="ARBA" id="ARBA00022967"/>
    </source>
</evidence>
<dbReference type="AlphaFoldDB" id="A0A7C6E8S9"/>
<organism evidence="3">
    <name type="scientific">Desulfurella acetivorans</name>
    <dbReference type="NCBI Taxonomy" id="33002"/>
    <lineage>
        <taxon>Bacteria</taxon>
        <taxon>Pseudomonadati</taxon>
        <taxon>Campylobacterota</taxon>
        <taxon>Desulfurellia</taxon>
        <taxon>Desulfurellales</taxon>
        <taxon>Desulfurellaceae</taxon>
        <taxon>Desulfurella</taxon>
    </lineage>
</organism>
<evidence type="ECO:0008006" key="4">
    <source>
        <dbReference type="Google" id="ProtNLM"/>
    </source>
</evidence>
<reference evidence="3" key="1">
    <citation type="journal article" date="2020" name="mSystems">
        <title>Genome- and Community-Level Interaction Insights into Carbon Utilization and Element Cycling Functions of Hydrothermarchaeota in Hydrothermal Sediment.</title>
        <authorList>
            <person name="Zhou Z."/>
            <person name="Liu Y."/>
            <person name="Xu W."/>
            <person name="Pan J."/>
            <person name="Luo Z.H."/>
            <person name="Li M."/>
        </authorList>
    </citation>
    <scope>NUCLEOTIDE SEQUENCE [LARGE SCALE GENOMIC DNA]</scope>
    <source>
        <strain evidence="3">SpSt-1135</strain>
    </source>
</reference>
<comment type="caution">
    <text evidence="3">The sequence shown here is derived from an EMBL/GenBank/DDBJ whole genome shotgun (WGS) entry which is preliminary data.</text>
</comment>
<name>A0A7C6E8S9_DESAE</name>
<dbReference type="InterPro" id="IPR027417">
    <property type="entry name" value="P-loop_NTPase"/>
</dbReference>
<dbReference type="PANTHER" id="PTHR42794">
    <property type="entry name" value="HEMIN IMPORT ATP-BINDING PROTEIN HMUV"/>
    <property type="match status" value="1"/>
</dbReference>
<keyword evidence="1" id="KW-0813">Transport</keyword>
<dbReference type="SUPFAM" id="SSF52540">
    <property type="entry name" value="P-loop containing nucleoside triphosphate hydrolases"/>
    <property type="match status" value="1"/>
</dbReference>